<organism evidence="10 11">
    <name type="scientific">Actinomadura fulvescens</name>
    <dbReference type="NCBI Taxonomy" id="46160"/>
    <lineage>
        <taxon>Bacteria</taxon>
        <taxon>Bacillati</taxon>
        <taxon>Actinomycetota</taxon>
        <taxon>Actinomycetes</taxon>
        <taxon>Streptosporangiales</taxon>
        <taxon>Thermomonosporaceae</taxon>
        <taxon>Actinomadura</taxon>
    </lineage>
</organism>
<dbReference type="InterPro" id="IPR050250">
    <property type="entry name" value="Macrolide_Exporter_MacB"/>
</dbReference>
<evidence type="ECO:0000256" key="5">
    <source>
        <dbReference type="ARBA" id="ARBA00023136"/>
    </source>
</evidence>
<comment type="similarity">
    <text evidence="6">Belongs to the ABC-4 integral membrane protein family.</text>
</comment>
<feature type="transmembrane region" description="Helical" evidence="7">
    <location>
        <begin position="721"/>
        <end position="750"/>
    </location>
</feature>
<feature type="transmembrane region" description="Helical" evidence="7">
    <location>
        <begin position="315"/>
        <end position="341"/>
    </location>
</feature>
<evidence type="ECO:0000313" key="10">
    <source>
        <dbReference type="EMBL" id="GAA2586893.1"/>
    </source>
</evidence>
<feature type="domain" description="ABC3 transporter permease C-terminal" evidence="8">
    <location>
        <begin position="729"/>
        <end position="845"/>
    </location>
</feature>
<dbReference type="RefSeq" id="WP_344539796.1">
    <property type="nucleotide sequence ID" value="NZ_BAAATD010000002.1"/>
</dbReference>
<feature type="transmembrane region" description="Helical" evidence="7">
    <location>
        <begin position="361"/>
        <end position="384"/>
    </location>
</feature>
<dbReference type="InterPro" id="IPR025857">
    <property type="entry name" value="MacB_PCD"/>
</dbReference>
<keyword evidence="11" id="KW-1185">Reference proteome</keyword>
<evidence type="ECO:0000256" key="3">
    <source>
        <dbReference type="ARBA" id="ARBA00022692"/>
    </source>
</evidence>
<evidence type="ECO:0000313" key="11">
    <source>
        <dbReference type="Proteomes" id="UP001501509"/>
    </source>
</evidence>
<accession>A0ABN3PJ64</accession>
<evidence type="ECO:0000256" key="7">
    <source>
        <dbReference type="SAM" id="Phobius"/>
    </source>
</evidence>
<feature type="transmembrane region" description="Helical" evidence="7">
    <location>
        <begin position="818"/>
        <end position="837"/>
    </location>
</feature>
<comment type="subcellular location">
    <subcellularLocation>
        <location evidence="1">Cell membrane</location>
        <topology evidence="1">Multi-pass membrane protein</topology>
    </subcellularLocation>
</comment>
<keyword evidence="3 7" id="KW-0812">Transmembrane</keyword>
<dbReference type="Pfam" id="PF12704">
    <property type="entry name" value="MacB_PCD"/>
    <property type="match status" value="2"/>
</dbReference>
<feature type="transmembrane region" description="Helical" evidence="7">
    <location>
        <begin position="413"/>
        <end position="433"/>
    </location>
</feature>
<evidence type="ECO:0000259" key="8">
    <source>
        <dbReference type="Pfam" id="PF02687"/>
    </source>
</evidence>
<evidence type="ECO:0000256" key="1">
    <source>
        <dbReference type="ARBA" id="ARBA00004651"/>
    </source>
</evidence>
<dbReference type="InterPro" id="IPR003838">
    <property type="entry name" value="ABC3_permease_C"/>
</dbReference>
<name>A0ABN3PJ64_9ACTN</name>
<comment type="caution">
    <text evidence="10">The sequence shown here is derived from an EMBL/GenBank/DDBJ whole genome shotgun (WGS) entry which is preliminary data.</text>
</comment>
<feature type="domain" description="MacB-like periplasmic core" evidence="9">
    <location>
        <begin position="20"/>
        <end position="235"/>
    </location>
</feature>
<dbReference type="PANTHER" id="PTHR30572:SF4">
    <property type="entry name" value="ABC TRANSPORTER PERMEASE YTRF"/>
    <property type="match status" value="1"/>
</dbReference>
<dbReference type="PANTHER" id="PTHR30572">
    <property type="entry name" value="MEMBRANE COMPONENT OF TRANSPORTER-RELATED"/>
    <property type="match status" value="1"/>
</dbReference>
<dbReference type="EMBL" id="BAAATD010000002">
    <property type="protein sequence ID" value="GAA2586893.1"/>
    <property type="molecule type" value="Genomic_DNA"/>
</dbReference>
<feature type="domain" description="ABC3 transporter permease C-terminal" evidence="8">
    <location>
        <begin position="271"/>
        <end position="394"/>
    </location>
</feature>
<keyword evidence="5 7" id="KW-0472">Membrane</keyword>
<protein>
    <submittedName>
        <fullName evidence="10">ABC transporter permease</fullName>
    </submittedName>
</protein>
<evidence type="ECO:0000256" key="2">
    <source>
        <dbReference type="ARBA" id="ARBA00022475"/>
    </source>
</evidence>
<proteinExistence type="inferred from homology"/>
<keyword evidence="4 7" id="KW-1133">Transmembrane helix</keyword>
<evidence type="ECO:0000256" key="6">
    <source>
        <dbReference type="ARBA" id="ARBA00038076"/>
    </source>
</evidence>
<keyword evidence="2" id="KW-1003">Cell membrane</keyword>
<reference evidence="10 11" key="1">
    <citation type="journal article" date="2019" name="Int. J. Syst. Evol. Microbiol.">
        <title>The Global Catalogue of Microorganisms (GCM) 10K type strain sequencing project: providing services to taxonomists for standard genome sequencing and annotation.</title>
        <authorList>
            <consortium name="The Broad Institute Genomics Platform"/>
            <consortium name="The Broad Institute Genome Sequencing Center for Infectious Disease"/>
            <person name="Wu L."/>
            <person name="Ma J."/>
        </authorList>
    </citation>
    <scope>NUCLEOTIDE SEQUENCE [LARGE SCALE GENOMIC DNA]</scope>
    <source>
        <strain evidence="10 11">JCM 6833</strain>
    </source>
</reference>
<feature type="transmembrane region" description="Helical" evidence="7">
    <location>
        <begin position="439"/>
        <end position="461"/>
    </location>
</feature>
<feature type="transmembrane region" description="Helical" evidence="7">
    <location>
        <begin position="775"/>
        <end position="798"/>
    </location>
</feature>
<feature type="transmembrane region" description="Helical" evidence="7">
    <location>
        <begin position="495"/>
        <end position="515"/>
    </location>
</feature>
<dbReference type="Pfam" id="PF02687">
    <property type="entry name" value="FtsX"/>
    <property type="match status" value="2"/>
</dbReference>
<feature type="transmembrane region" description="Helical" evidence="7">
    <location>
        <begin position="269"/>
        <end position="294"/>
    </location>
</feature>
<feature type="domain" description="MacB-like periplasmic core" evidence="9">
    <location>
        <begin position="495"/>
        <end position="694"/>
    </location>
</feature>
<evidence type="ECO:0000259" key="9">
    <source>
        <dbReference type="Pfam" id="PF12704"/>
    </source>
</evidence>
<gene>
    <name evidence="10" type="ORF">GCM10010411_19600</name>
</gene>
<dbReference type="Proteomes" id="UP001501509">
    <property type="component" value="Unassembled WGS sequence"/>
</dbReference>
<evidence type="ECO:0000256" key="4">
    <source>
        <dbReference type="ARBA" id="ARBA00022989"/>
    </source>
</evidence>
<sequence length="852" mass="88456">MGIAGKLTLRGLVAHKTRLALTVAAVVAGVAFVSGTLVFAATLDRSFDRAFDDLGRGTDTVVRAKKAFGAELGGPDPDRPLDRSVLAAVRKADGVAKARGEVSGFAAVVDRAGKLVGTEPRTGMDWNADPDLSLMRLESGTAPRRPGEVVIDAASARAARYEIGDRVPMALASGSRTFTLTGIVRYGDDELSGALTVTAFEPGTAQRLLMERPGYTRITVHAADGVPQERLRDAVGRTLPDGLEAITGRQAVDEVAEPLREILTMLRTLLMVFAAIAVFVGSFIIFNTFSMLVAQRTREMALLRAVGAGRLQVTRVVLGEAAGVGLIGATLGLAAGGGLALGLAELMSLVAGEALPFGAPVLPASAVIAAYSVGLGVTLAAAYVPARRAARIPPVAALRDEVMPPARSLRVRAFTGGAAVVAGTAAMAAGLVATDGKTALYLAGGGAMAFFAGVTTLSPLISRPRAWVAGWPLARFGGMVGRMSRQNALRNPRQTAATASALMIGLALIGTVSVITRSMAVTVDKQLETGLTADYRVVGASEITPVGPAAFDAVAKVPGVRGAVAIRSARIRLAGKVQTVTAGRPRELAGHFRLRVTEGTAAARGTDLLVSRTTAAARGWRAGTVVPGEFQDGAKATFRVAGVYADQKTISHPAPGMIIDDTAYRPHAADATIDRIELTLAPGADAAATRRGLESALAPWPSLVVKDRKTIKADAAGDIDLFLQLILALLVLSVVIAALGIVNTLALSVVERTREIGLLRAVGLQRRQLRRMIRYEAVIISVFGALLGLAIGVVFGVIVQNAMAEDGVTELAVPVGRLLLYVPAAALIGVLAAVWPARRAARLNILDAIKTS</sequence>